<dbReference type="KEGG" id="cchl:FPL14_04095"/>
<dbReference type="PANTHER" id="PTHR30055:SF175">
    <property type="entry name" value="HTH-TYPE TRANSCRIPTIONAL REPRESSOR KSTR2"/>
    <property type="match status" value="1"/>
</dbReference>
<feature type="region of interest" description="Disordered" evidence="6">
    <location>
        <begin position="1"/>
        <end position="22"/>
    </location>
</feature>
<name>A0A7G5BU40_9BACL</name>
<evidence type="ECO:0000256" key="3">
    <source>
        <dbReference type="ARBA" id="ARBA00023125"/>
    </source>
</evidence>
<evidence type="ECO:0000256" key="2">
    <source>
        <dbReference type="ARBA" id="ARBA00023015"/>
    </source>
</evidence>
<proteinExistence type="predicted"/>
<dbReference type="InterPro" id="IPR001647">
    <property type="entry name" value="HTH_TetR"/>
</dbReference>
<protein>
    <submittedName>
        <fullName evidence="8">TetR/AcrR family transcriptional regulator</fullName>
    </submittedName>
</protein>
<dbReference type="PRINTS" id="PR00455">
    <property type="entry name" value="HTHTETR"/>
</dbReference>
<evidence type="ECO:0000313" key="8">
    <source>
        <dbReference type="EMBL" id="QMV40474.1"/>
    </source>
</evidence>
<dbReference type="GO" id="GO:0000976">
    <property type="term" value="F:transcription cis-regulatory region binding"/>
    <property type="evidence" value="ECO:0007669"/>
    <property type="project" value="TreeGrafter"/>
</dbReference>
<dbReference type="SUPFAM" id="SSF48498">
    <property type="entry name" value="Tetracyclin repressor-like, C-terminal domain"/>
    <property type="match status" value="1"/>
</dbReference>
<dbReference type="PANTHER" id="PTHR30055">
    <property type="entry name" value="HTH-TYPE TRANSCRIPTIONAL REGULATOR RUTR"/>
    <property type="match status" value="1"/>
</dbReference>
<accession>A0A7G5BU40</accession>
<dbReference type="EMBL" id="CP041969">
    <property type="protein sequence ID" value="QMV40474.1"/>
    <property type="molecule type" value="Genomic_DNA"/>
</dbReference>
<feature type="compositionally biased region" description="Basic and acidic residues" evidence="6">
    <location>
        <begin position="13"/>
        <end position="22"/>
    </location>
</feature>
<dbReference type="GO" id="GO:0003700">
    <property type="term" value="F:DNA-binding transcription factor activity"/>
    <property type="evidence" value="ECO:0007669"/>
    <property type="project" value="TreeGrafter"/>
</dbReference>
<dbReference type="InterPro" id="IPR050109">
    <property type="entry name" value="HTH-type_TetR-like_transc_reg"/>
</dbReference>
<feature type="domain" description="HTH tetR-type" evidence="7">
    <location>
        <begin position="20"/>
        <end position="80"/>
    </location>
</feature>
<evidence type="ECO:0000259" key="7">
    <source>
        <dbReference type="PROSITE" id="PS50977"/>
    </source>
</evidence>
<dbReference type="InterPro" id="IPR036271">
    <property type="entry name" value="Tet_transcr_reg_TetR-rel_C_sf"/>
</dbReference>
<dbReference type="Pfam" id="PF00440">
    <property type="entry name" value="TetR_N"/>
    <property type="match status" value="1"/>
</dbReference>
<organism evidence="8 9">
    <name type="scientific">Cohnella cholangitidis</name>
    <dbReference type="NCBI Taxonomy" id="2598458"/>
    <lineage>
        <taxon>Bacteria</taxon>
        <taxon>Bacillati</taxon>
        <taxon>Bacillota</taxon>
        <taxon>Bacilli</taxon>
        <taxon>Bacillales</taxon>
        <taxon>Paenibacillaceae</taxon>
        <taxon>Cohnella</taxon>
    </lineage>
</organism>
<dbReference type="PROSITE" id="PS50977">
    <property type="entry name" value="HTH_TETR_2"/>
    <property type="match status" value="1"/>
</dbReference>
<gene>
    <name evidence="8" type="ORF">FPL14_04095</name>
</gene>
<dbReference type="PROSITE" id="PS01081">
    <property type="entry name" value="HTH_TETR_1"/>
    <property type="match status" value="1"/>
</dbReference>
<sequence length="209" mass="23879">MTTPRTKRSPGRPKNDMDQPSMRDKVLSTASRLFMELGYEPVSLNMIAQRAGVTKASVYYYFTNKADLFTTSVTEMMKRICTYTLRIIQAHSDIRTRLQQIALTKMSGTHLEFESLMREAIPFLSQEQREDIRKAEHQIHEVLADTFREAMEEGHIAEGNPMLLSHAFTALLMIGNRETIGDKAYSVAELSDSIVELFWKGISPRQAEE</sequence>
<evidence type="ECO:0000256" key="4">
    <source>
        <dbReference type="ARBA" id="ARBA00023163"/>
    </source>
</evidence>
<keyword evidence="2" id="KW-0805">Transcription regulation</keyword>
<dbReference type="InterPro" id="IPR023772">
    <property type="entry name" value="DNA-bd_HTH_TetR-type_CS"/>
</dbReference>
<dbReference type="RefSeq" id="WP_182301823.1">
    <property type="nucleotide sequence ID" value="NZ_CP041969.1"/>
</dbReference>
<dbReference type="SUPFAM" id="SSF46689">
    <property type="entry name" value="Homeodomain-like"/>
    <property type="match status" value="1"/>
</dbReference>
<evidence type="ECO:0000256" key="1">
    <source>
        <dbReference type="ARBA" id="ARBA00022491"/>
    </source>
</evidence>
<dbReference type="Gene3D" id="1.10.357.10">
    <property type="entry name" value="Tetracycline Repressor, domain 2"/>
    <property type="match status" value="1"/>
</dbReference>
<evidence type="ECO:0000256" key="5">
    <source>
        <dbReference type="PROSITE-ProRule" id="PRU00335"/>
    </source>
</evidence>
<dbReference type="AlphaFoldDB" id="A0A7G5BU40"/>
<evidence type="ECO:0000313" key="9">
    <source>
        <dbReference type="Proteomes" id="UP000515679"/>
    </source>
</evidence>
<keyword evidence="9" id="KW-1185">Reference proteome</keyword>
<keyword evidence="3 5" id="KW-0238">DNA-binding</keyword>
<dbReference type="Gene3D" id="1.10.10.60">
    <property type="entry name" value="Homeodomain-like"/>
    <property type="match status" value="1"/>
</dbReference>
<feature type="DNA-binding region" description="H-T-H motif" evidence="5">
    <location>
        <begin position="43"/>
        <end position="62"/>
    </location>
</feature>
<evidence type="ECO:0000256" key="6">
    <source>
        <dbReference type="SAM" id="MobiDB-lite"/>
    </source>
</evidence>
<feature type="compositionally biased region" description="Basic residues" evidence="6">
    <location>
        <begin position="1"/>
        <end position="11"/>
    </location>
</feature>
<dbReference type="InterPro" id="IPR009057">
    <property type="entry name" value="Homeodomain-like_sf"/>
</dbReference>
<dbReference type="Proteomes" id="UP000515679">
    <property type="component" value="Chromosome"/>
</dbReference>
<reference evidence="8 9" key="1">
    <citation type="submission" date="2019-07" db="EMBL/GenBank/DDBJ databases">
        <authorList>
            <person name="Kim J.K."/>
            <person name="Cheong H.-M."/>
            <person name="Choi Y."/>
            <person name="Hwang K.J."/>
            <person name="Lee S."/>
            <person name="Choi C."/>
        </authorList>
    </citation>
    <scope>NUCLEOTIDE SEQUENCE [LARGE SCALE GENOMIC DNA]</scope>
    <source>
        <strain evidence="8 9">KS 22</strain>
    </source>
</reference>
<keyword evidence="1" id="KW-0678">Repressor</keyword>
<keyword evidence="4" id="KW-0804">Transcription</keyword>